<evidence type="ECO:0000256" key="1">
    <source>
        <dbReference type="SAM" id="Phobius"/>
    </source>
</evidence>
<gene>
    <name evidence="2" type="ORF">NCTC10692_00052</name>
</gene>
<name>A0A061CS33_ECTOL</name>
<keyword evidence="1" id="KW-0812">Transmembrane</keyword>
<feature type="transmembrane region" description="Helical" evidence="1">
    <location>
        <begin position="6"/>
        <end position="34"/>
    </location>
</feature>
<protein>
    <submittedName>
        <fullName evidence="2">Membrane protein</fullName>
    </submittedName>
</protein>
<evidence type="ECO:0000313" key="2">
    <source>
        <dbReference type="EMBL" id="SUD49675.1"/>
    </source>
</evidence>
<accession>A0A061CS33</accession>
<dbReference type="Proteomes" id="UP000255303">
    <property type="component" value="Unassembled WGS sequence"/>
</dbReference>
<evidence type="ECO:0000313" key="3">
    <source>
        <dbReference type="Proteomes" id="UP000255303"/>
    </source>
</evidence>
<sequence length="49" mass="5283">MPDYLILISTLGGLALLGLNGFVIGPLVAALFVANWNLFEAKKKVRLPD</sequence>
<proteinExistence type="predicted"/>
<dbReference type="AlphaFoldDB" id="A0A061CS33"/>
<dbReference type="EMBL" id="UGUV01000002">
    <property type="protein sequence ID" value="SUD49675.1"/>
    <property type="molecule type" value="Genomic_DNA"/>
</dbReference>
<organism evidence="2 3">
    <name type="scientific">Ectopseudomonas oleovorans</name>
    <name type="common">Pseudomonas oleovorans</name>
    <dbReference type="NCBI Taxonomy" id="301"/>
    <lineage>
        <taxon>Bacteria</taxon>
        <taxon>Pseudomonadati</taxon>
        <taxon>Pseudomonadota</taxon>
        <taxon>Gammaproteobacteria</taxon>
        <taxon>Pseudomonadales</taxon>
        <taxon>Pseudomonadaceae</taxon>
        <taxon>Ectopseudomonas</taxon>
    </lineage>
</organism>
<reference evidence="2 3" key="1">
    <citation type="submission" date="2018-06" db="EMBL/GenBank/DDBJ databases">
        <authorList>
            <consortium name="Pathogen Informatics"/>
            <person name="Doyle S."/>
        </authorList>
    </citation>
    <scope>NUCLEOTIDE SEQUENCE [LARGE SCALE GENOMIC DNA]</scope>
    <source>
        <strain evidence="2 3">NCTC10692</strain>
    </source>
</reference>
<keyword evidence="1" id="KW-0472">Membrane</keyword>
<keyword evidence="1" id="KW-1133">Transmembrane helix</keyword>
<accession>A0A379JMD8</accession>